<comment type="similarity">
    <text evidence="1">Belongs to the RRP15 family.</text>
</comment>
<keyword evidence="4" id="KW-1185">Reference proteome</keyword>
<dbReference type="GO" id="GO:0030687">
    <property type="term" value="C:preribosome, large subunit precursor"/>
    <property type="evidence" value="ECO:0007669"/>
    <property type="project" value="TreeGrafter"/>
</dbReference>
<sequence length="247" mass="28258">MAKGTKRRQEEKVEDEELKKKVKINEPEESESESGSDSEREEESGSDSDQIEDQIEDDLSDVENDEFELESEEEEEGEQEEGDEEDEEEGSESEDEDEEEQPAAKQKKNQKQSFSKAINAILSSKVKAHDRDDPILVRSKKTAKEIEATKLEMKAKRAINMEKRMLKDKDRVKDILPKSEENAREVLEHEKKLKHIAQKGVVRLFNAIQAAQAKPNDKKSVGVTKQQEQVNEMSKEKFLDLIRAGGK</sequence>
<dbReference type="InterPro" id="IPR012459">
    <property type="entry name" value="Rrp15"/>
</dbReference>
<name>A0A642V3F3_9ASCO</name>
<evidence type="ECO:0000313" key="4">
    <source>
        <dbReference type="Proteomes" id="UP000761534"/>
    </source>
</evidence>
<dbReference type="AlphaFoldDB" id="A0A642V3F3"/>
<dbReference type="GO" id="GO:0000470">
    <property type="term" value="P:maturation of LSU-rRNA"/>
    <property type="evidence" value="ECO:0007669"/>
    <property type="project" value="TreeGrafter"/>
</dbReference>
<evidence type="ECO:0000256" key="2">
    <source>
        <dbReference type="SAM" id="MobiDB-lite"/>
    </source>
</evidence>
<gene>
    <name evidence="3" type="ORF">TRICI_003612</name>
</gene>
<feature type="compositionally biased region" description="Acidic residues" evidence="2">
    <location>
        <begin position="27"/>
        <end position="101"/>
    </location>
</feature>
<evidence type="ECO:0008006" key="5">
    <source>
        <dbReference type="Google" id="ProtNLM"/>
    </source>
</evidence>
<reference evidence="3" key="1">
    <citation type="journal article" date="2019" name="G3 (Bethesda)">
        <title>Genome Assemblies of Two Rare Opportunistic Yeast Pathogens: Diutina rugosa (syn. Candida rugosa) and Trichomonascus ciferrii (syn. Candida ciferrii).</title>
        <authorList>
            <person name="Mixao V."/>
            <person name="Saus E."/>
            <person name="Hansen A.P."/>
            <person name="Lass-Florl C."/>
            <person name="Gabaldon T."/>
        </authorList>
    </citation>
    <scope>NUCLEOTIDE SEQUENCE</scope>
    <source>
        <strain evidence="3">CBS 4856</strain>
    </source>
</reference>
<feature type="region of interest" description="Disordered" evidence="2">
    <location>
        <begin position="1"/>
        <end position="116"/>
    </location>
</feature>
<dbReference type="VEuPathDB" id="FungiDB:TRICI_003612"/>
<dbReference type="Proteomes" id="UP000761534">
    <property type="component" value="Unassembled WGS sequence"/>
</dbReference>
<dbReference type="PANTHER" id="PTHR13245">
    <property type="entry name" value="RRP15-LIKE PROTEIN"/>
    <property type="match status" value="1"/>
</dbReference>
<dbReference type="GO" id="GO:0000460">
    <property type="term" value="P:maturation of 5.8S rRNA"/>
    <property type="evidence" value="ECO:0007669"/>
    <property type="project" value="TreeGrafter"/>
</dbReference>
<dbReference type="Pfam" id="PF07890">
    <property type="entry name" value="Rrp15p"/>
    <property type="match status" value="1"/>
</dbReference>
<proteinExistence type="inferred from homology"/>
<organism evidence="3 4">
    <name type="scientific">Trichomonascus ciferrii</name>
    <dbReference type="NCBI Taxonomy" id="44093"/>
    <lineage>
        <taxon>Eukaryota</taxon>
        <taxon>Fungi</taxon>
        <taxon>Dikarya</taxon>
        <taxon>Ascomycota</taxon>
        <taxon>Saccharomycotina</taxon>
        <taxon>Dipodascomycetes</taxon>
        <taxon>Dipodascales</taxon>
        <taxon>Trichomonascaceae</taxon>
        <taxon>Trichomonascus</taxon>
        <taxon>Trichomonascus ciferrii complex</taxon>
    </lineage>
</organism>
<comment type="caution">
    <text evidence="3">The sequence shown here is derived from an EMBL/GenBank/DDBJ whole genome shotgun (WGS) entry which is preliminary data.</text>
</comment>
<evidence type="ECO:0000313" key="3">
    <source>
        <dbReference type="EMBL" id="KAA8912147.1"/>
    </source>
</evidence>
<accession>A0A642V3F3</accession>
<feature type="compositionally biased region" description="Basic and acidic residues" evidence="2">
    <location>
        <begin position="7"/>
        <end position="26"/>
    </location>
</feature>
<dbReference type="OrthoDB" id="20949at2759"/>
<protein>
    <recommendedName>
        <fullName evidence="5">Rrp15p-domain-containing protein</fullName>
    </recommendedName>
</protein>
<evidence type="ECO:0000256" key="1">
    <source>
        <dbReference type="ARBA" id="ARBA00007462"/>
    </source>
</evidence>
<dbReference type="PANTHER" id="PTHR13245:SF14">
    <property type="entry name" value="RRP15-LIKE PROTEIN"/>
    <property type="match status" value="1"/>
</dbReference>
<dbReference type="EMBL" id="SWFS01000264">
    <property type="protein sequence ID" value="KAA8912147.1"/>
    <property type="molecule type" value="Genomic_DNA"/>
</dbReference>